<sequence length="407" mass="42481">MNTTGQQSSISLGNSYRTLFVRNLMTFFLNRQALAVGLVFASDSILFGSWVAHIPYVKQKLALSDAELGLTLFAMPAGLLLMNPLTGWIISRLGEARACFWSAVGLSLAVCIPLNAPNPAVLVFGLFLMGLNAALINVAMNTSATNLERERGIVIMSSCHGMWSLGGLLGSGIAGAVIALHVSPSVHIMGMAALILLLTVLLQPMLAQIPSSSRTESGEKAGSSFVRPNRDLLLMILIGLAVAMGEGVAFDWSAVYLRETLGASSQIAALGFASFSLTMTSFRFLGDAIIPKIGSKRWLQIGAVLGTLGLIIAIAFPYPAVALVGFALLGAGCSLGAPILYSAALRVPGIPPVAGLATFASFSFIGFLAGPPVIGFVAEAFGLYFGLGFVAVILLISAGLARLVNLF</sequence>
<dbReference type="CDD" id="cd17393">
    <property type="entry name" value="MFS_MosC_like"/>
    <property type="match status" value="1"/>
</dbReference>
<dbReference type="Proteomes" id="UP000502756">
    <property type="component" value="Chromosome"/>
</dbReference>
<feature type="transmembrane region" description="Helical" evidence="5">
    <location>
        <begin position="188"/>
        <end position="211"/>
    </location>
</feature>
<feature type="transmembrane region" description="Helical" evidence="5">
    <location>
        <begin position="98"/>
        <end position="116"/>
    </location>
</feature>
<evidence type="ECO:0000256" key="2">
    <source>
        <dbReference type="ARBA" id="ARBA00022692"/>
    </source>
</evidence>
<keyword evidence="8" id="KW-1185">Reference proteome</keyword>
<gene>
    <name evidence="7" type="ORF">HNV11_06760</name>
</gene>
<feature type="transmembrane region" description="Helical" evidence="5">
    <location>
        <begin position="298"/>
        <end position="316"/>
    </location>
</feature>
<dbReference type="RefSeq" id="WP_171738949.1">
    <property type="nucleotide sequence ID" value="NZ_CP053435.1"/>
</dbReference>
<dbReference type="EMBL" id="CP053435">
    <property type="protein sequence ID" value="QJW89111.1"/>
    <property type="molecule type" value="Genomic_DNA"/>
</dbReference>
<feature type="transmembrane region" description="Helical" evidence="5">
    <location>
        <begin position="122"/>
        <end position="140"/>
    </location>
</feature>
<keyword evidence="3 5" id="KW-1133">Transmembrane helix</keyword>
<feature type="transmembrane region" description="Helical" evidence="5">
    <location>
        <begin position="68"/>
        <end position="91"/>
    </location>
</feature>
<feature type="transmembrane region" description="Helical" evidence="5">
    <location>
        <begin position="383"/>
        <end position="404"/>
    </location>
</feature>
<dbReference type="GO" id="GO:0022857">
    <property type="term" value="F:transmembrane transporter activity"/>
    <property type="evidence" value="ECO:0007669"/>
    <property type="project" value="InterPro"/>
</dbReference>
<dbReference type="InterPro" id="IPR011701">
    <property type="entry name" value="MFS"/>
</dbReference>
<feature type="domain" description="Major facilitator superfamily (MFS) profile" evidence="6">
    <location>
        <begin position="29"/>
        <end position="407"/>
    </location>
</feature>
<evidence type="ECO:0000256" key="1">
    <source>
        <dbReference type="ARBA" id="ARBA00004141"/>
    </source>
</evidence>
<feature type="transmembrane region" description="Helical" evidence="5">
    <location>
        <begin position="353"/>
        <end position="377"/>
    </location>
</feature>
<proteinExistence type="predicted"/>
<dbReference type="InterPro" id="IPR036259">
    <property type="entry name" value="MFS_trans_sf"/>
</dbReference>
<evidence type="ECO:0000256" key="4">
    <source>
        <dbReference type="ARBA" id="ARBA00023136"/>
    </source>
</evidence>
<dbReference type="Gene3D" id="1.20.1250.20">
    <property type="entry name" value="MFS general substrate transporter like domains"/>
    <property type="match status" value="2"/>
</dbReference>
<feature type="transmembrane region" description="Helical" evidence="5">
    <location>
        <begin position="33"/>
        <end position="56"/>
    </location>
</feature>
<feature type="transmembrane region" description="Helical" evidence="5">
    <location>
        <begin position="232"/>
        <end position="255"/>
    </location>
</feature>
<dbReference type="GO" id="GO:0016020">
    <property type="term" value="C:membrane"/>
    <property type="evidence" value="ECO:0007669"/>
    <property type="project" value="UniProtKB-SubCell"/>
</dbReference>
<accession>A0A6M5Y7A9</accession>
<dbReference type="PANTHER" id="PTHR23514:SF13">
    <property type="entry name" value="INNER MEMBRANE PROTEIN YBJJ"/>
    <property type="match status" value="1"/>
</dbReference>
<dbReference type="PROSITE" id="PS50850">
    <property type="entry name" value="MFS"/>
    <property type="match status" value="1"/>
</dbReference>
<evidence type="ECO:0000259" key="6">
    <source>
        <dbReference type="PROSITE" id="PS50850"/>
    </source>
</evidence>
<dbReference type="AlphaFoldDB" id="A0A6M5Y7A9"/>
<comment type="subcellular location">
    <subcellularLocation>
        <location evidence="1">Membrane</location>
        <topology evidence="1">Multi-pass membrane protein</topology>
    </subcellularLocation>
</comment>
<dbReference type="SUPFAM" id="SSF103473">
    <property type="entry name" value="MFS general substrate transporter"/>
    <property type="match status" value="1"/>
</dbReference>
<name>A0A6M5Y7A9_9BACT</name>
<protein>
    <submittedName>
        <fullName evidence="7">MFS transporter</fullName>
    </submittedName>
</protein>
<organism evidence="7 8">
    <name type="scientific">Spirosoma taeanense</name>
    <dbReference type="NCBI Taxonomy" id="2735870"/>
    <lineage>
        <taxon>Bacteria</taxon>
        <taxon>Pseudomonadati</taxon>
        <taxon>Bacteroidota</taxon>
        <taxon>Cytophagia</taxon>
        <taxon>Cytophagales</taxon>
        <taxon>Cytophagaceae</taxon>
        <taxon>Spirosoma</taxon>
    </lineage>
</organism>
<dbReference type="PANTHER" id="PTHR23514">
    <property type="entry name" value="BYPASS OF STOP CODON PROTEIN 6"/>
    <property type="match status" value="1"/>
</dbReference>
<evidence type="ECO:0000313" key="7">
    <source>
        <dbReference type="EMBL" id="QJW89111.1"/>
    </source>
</evidence>
<dbReference type="InterPro" id="IPR051788">
    <property type="entry name" value="MFS_Transporter"/>
</dbReference>
<evidence type="ECO:0000256" key="5">
    <source>
        <dbReference type="SAM" id="Phobius"/>
    </source>
</evidence>
<feature type="transmembrane region" description="Helical" evidence="5">
    <location>
        <begin position="161"/>
        <end position="182"/>
    </location>
</feature>
<dbReference type="Pfam" id="PF07690">
    <property type="entry name" value="MFS_1"/>
    <property type="match status" value="1"/>
</dbReference>
<keyword evidence="2 5" id="KW-0812">Transmembrane</keyword>
<feature type="transmembrane region" description="Helical" evidence="5">
    <location>
        <begin position="267"/>
        <end position="286"/>
    </location>
</feature>
<dbReference type="InterPro" id="IPR020846">
    <property type="entry name" value="MFS_dom"/>
</dbReference>
<evidence type="ECO:0000256" key="3">
    <source>
        <dbReference type="ARBA" id="ARBA00022989"/>
    </source>
</evidence>
<reference evidence="7 8" key="1">
    <citation type="submission" date="2020-05" db="EMBL/GenBank/DDBJ databases">
        <title>Genome sequencing of Spirosoma sp. TS118.</title>
        <authorList>
            <person name="Lee J.-H."/>
            <person name="Jeong S."/>
            <person name="Zhao L."/>
            <person name="Jung J.-H."/>
            <person name="Kim M.-K."/>
            <person name="Lim S."/>
        </authorList>
    </citation>
    <scope>NUCLEOTIDE SEQUENCE [LARGE SCALE GENOMIC DNA]</scope>
    <source>
        <strain evidence="7 8">TS118</strain>
    </source>
</reference>
<evidence type="ECO:0000313" key="8">
    <source>
        <dbReference type="Proteomes" id="UP000502756"/>
    </source>
</evidence>
<feature type="transmembrane region" description="Helical" evidence="5">
    <location>
        <begin position="322"/>
        <end position="341"/>
    </location>
</feature>
<dbReference type="KEGG" id="stae:HNV11_06760"/>
<keyword evidence="4 5" id="KW-0472">Membrane</keyword>